<keyword evidence="1" id="KW-0812">Transmembrane</keyword>
<evidence type="ECO:0000313" key="2">
    <source>
        <dbReference type="EMBL" id="CAB9506993.1"/>
    </source>
</evidence>
<keyword evidence="1" id="KW-0472">Membrane</keyword>
<sequence>MTNPVSDHVDTNKSQTRKPDLAKVKVELRLFLSAFSVWDFLDPRKPWVLVPRGSPLGVFDFVPPVFREGPWAVLPIVYIASTVYLASFSTVYHCAKYGFENLPQGHYDAFTAPWYLNLAGFLWTLYVFCDVFVSGFGAASVATFTVQSYFLLCLRYGLSALAPFVESRKLAVVNELLRYPVLNQATITFVVFNAILAPVCLVCLVDGEKRKNFIKYCTNFRLIQLHCFNIVFAVYSGVWGSPQRSLQWTDLHAAAILTLQYGLFYIFILDRLGIHLYLIISPRTNVSLISWFLITAATLGLHSFWDDIIKKYGGYWDSSLTVAE</sequence>
<name>A0A9N8H9R2_9STRA</name>
<dbReference type="Proteomes" id="UP001153069">
    <property type="component" value="Unassembled WGS sequence"/>
</dbReference>
<feature type="transmembrane region" description="Helical" evidence="1">
    <location>
        <begin position="71"/>
        <end position="92"/>
    </location>
</feature>
<dbReference type="EMBL" id="CAICTM010000287">
    <property type="protein sequence ID" value="CAB9506993.1"/>
    <property type="molecule type" value="Genomic_DNA"/>
</dbReference>
<feature type="transmembrane region" description="Helical" evidence="1">
    <location>
        <begin position="219"/>
        <end position="239"/>
    </location>
</feature>
<keyword evidence="1" id="KW-1133">Transmembrane helix</keyword>
<reference evidence="2" key="1">
    <citation type="submission" date="2020-06" db="EMBL/GenBank/DDBJ databases">
        <authorList>
            <consortium name="Plant Systems Biology data submission"/>
        </authorList>
    </citation>
    <scope>NUCLEOTIDE SEQUENCE</scope>
    <source>
        <strain evidence="2">D6</strain>
    </source>
</reference>
<keyword evidence="3" id="KW-1185">Reference proteome</keyword>
<feature type="transmembrane region" description="Helical" evidence="1">
    <location>
        <begin position="185"/>
        <end position="207"/>
    </location>
</feature>
<evidence type="ECO:0000313" key="3">
    <source>
        <dbReference type="Proteomes" id="UP001153069"/>
    </source>
</evidence>
<dbReference type="OrthoDB" id="41894at2759"/>
<protein>
    <submittedName>
        <fullName evidence="2">Uncharacterized protein</fullName>
    </submittedName>
</protein>
<feature type="transmembrane region" description="Helical" evidence="1">
    <location>
        <begin position="286"/>
        <end position="305"/>
    </location>
</feature>
<organism evidence="2 3">
    <name type="scientific">Seminavis robusta</name>
    <dbReference type="NCBI Taxonomy" id="568900"/>
    <lineage>
        <taxon>Eukaryota</taxon>
        <taxon>Sar</taxon>
        <taxon>Stramenopiles</taxon>
        <taxon>Ochrophyta</taxon>
        <taxon>Bacillariophyta</taxon>
        <taxon>Bacillariophyceae</taxon>
        <taxon>Bacillariophycidae</taxon>
        <taxon>Naviculales</taxon>
        <taxon>Naviculaceae</taxon>
        <taxon>Seminavis</taxon>
    </lineage>
</organism>
<proteinExistence type="predicted"/>
<evidence type="ECO:0000256" key="1">
    <source>
        <dbReference type="SAM" id="Phobius"/>
    </source>
</evidence>
<accession>A0A9N8H9R2</accession>
<gene>
    <name evidence="2" type="ORF">SEMRO_288_G108740.1</name>
</gene>
<dbReference type="AlphaFoldDB" id="A0A9N8H9R2"/>
<comment type="caution">
    <text evidence="2">The sequence shown here is derived from an EMBL/GenBank/DDBJ whole genome shotgun (WGS) entry which is preliminary data.</text>
</comment>
<feature type="transmembrane region" description="Helical" evidence="1">
    <location>
        <begin position="251"/>
        <end position="274"/>
    </location>
</feature>
<feature type="transmembrane region" description="Helical" evidence="1">
    <location>
        <begin position="112"/>
        <end position="136"/>
    </location>
</feature>